<organism evidence="2 3">
    <name type="scientific">Geodermatophilus telluris</name>
    <dbReference type="NCBI Taxonomy" id="1190417"/>
    <lineage>
        <taxon>Bacteria</taxon>
        <taxon>Bacillati</taxon>
        <taxon>Actinomycetota</taxon>
        <taxon>Actinomycetes</taxon>
        <taxon>Geodermatophilales</taxon>
        <taxon>Geodermatophilaceae</taxon>
        <taxon>Geodermatophilus</taxon>
    </lineage>
</organism>
<name>A0A1G6UAZ6_9ACTN</name>
<dbReference type="SUPFAM" id="SSF54427">
    <property type="entry name" value="NTF2-like"/>
    <property type="match status" value="1"/>
</dbReference>
<dbReference type="EMBL" id="FMZF01000007">
    <property type="protein sequence ID" value="SDD37757.1"/>
    <property type="molecule type" value="Genomic_DNA"/>
</dbReference>
<evidence type="ECO:0000259" key="1">
    <source>
        <dbReference type="Pfam" id="PF12680"/>
    </source>
</evidence>
<evidence type="ECO:0000313" key="3">
    <source>
        <dbReference type="Proteomes" id="UP000199416"/>
    </source>
</evidence>
<protein>
    <submittedName>
        <fullName evidence="2">SnoaL-like domain-containing protein</fullName>
    </submittedName>
</protein>
<evidence type="ECO:0000313" key="2">
    <source>
        <dbReference type="EMBL" id="SDD37757.1"/>
    </source>
</evidence>
<dbReference type="AlphaFoldDB" id="A0A1G6UAZ6"/>
<accession>A0A1G6UAZ6</accession>
<dbReference type="InterPro" id="IPR032710">
    <property type="entry name" value="NTF2-like_dom_sf"/>
</dbReference>
<proteinExistence type="predicted"/>
<dbReference type="STRING" id="1190417.SAMN05660690_4117"/>
<feature type="domain" description="SnoaL-like" evidence="1">
    <location>
        <begin position="7"/>
        <end position="102"/>
    </location>
</feature>
<dbReference type="Proteomes" id="UP000199416">
    <property type="component" value="Unassembled WGS sequence"/>
</dbReference>
<dbReference type="InterPro" id="IPR037401">
    <property type="entry name" value="SnoaL-like"/>
</dbReference>
<dbReference type="RefSeq" id="WP_091368252.1">
    <property type="nucleotide sequence ID" value="NZ_FMZF01000007.1"/>
</dbReference>
<gene>
    <name evidence="2" type="ORF">SAMN05660690_4117</name>
</gene>
<sequence>MHTLTERFTDALHHLDATGDAQPMVDLTGADAQLMKLNQDHETRGPDGAKRFWEDYRHVFGELETTFTGSAVGERTAALEWESTGTLRSGKPFRYRGVTVIEGDGSDDGPLTGVRTYYDSAAFIQETAGTA</sequence>
<keyword evidence="3" id="KW-1185">Reference proteome</keyword>
<dbReference type="Pfam" id="PF12680">
    <property type="entry name" value="SnoaL_2"/>
    <property type="match status" value="1"/>
</dbReference>
<dbReference type="Gene3D" id="3.10.450.50">
    <property type="match status" value="1"/>
</dbReference>
<reference evidence="3" key="1">
    <citation type="submission" date="2016-10" db="EMBL/GenBank/DDBJ databases">
        <authorList>
            <person name="Varghese N."/>
            <person name="Submissions S."/>
        </authorList>
    </citation>
    <scope>NUCLEOTIDE SEQUENCE [LARGE SCALE GENOMIC DNA]</scope>
    <source>
        <strain evidence="3">DSM 45421</strain>
    </source>
</reference>
<dbReference type="OrthoDB" id="582607at2"/>